<dbReference type="AlphaFoldDB" id="A0A3M9MRV2"/>
<organism evidence="1 2">
    <name type="scientific">Rufibacter immobilis</name>
    <dbReference type="NCBI Taxonomy" id="1348778"/>
    <lineage>
        <taxon>Bacteria</taxon>
        <taxon>Pseudomonadati</taxon>
        <taxon>Bacteroidota</taxon>
        <taxon>Cytophagia</taxon>
        <taxon>Cytophagales</taxon>
        <taxon>Hymenobacteraceae</taxon>
        <taxon>Rufibacter</taxon>
    </lineage>
</organism>
<keyword evidence="2" id="KW-1185">Reference proteome</keyword>
<gene>
    <name evidence="1" type="ORF">EFA69_19475</name>
</gene>
<dbReference type="EMBL" id="RJJE01000017">
    <property type="protein sequence ID" value="RNI28246.1"/>
    <property type="molecule type" value="Genomic_DNA"/>
</dbReference>
<accession>A0A3M9MRV2</accession>
<name>A0A3M9MRV2_9BACT</name>
<comment type="caution">
    <text evidence="1">The sequence shown here is derived from an EMBL/GenBank/DDBJ whole genome shotgun (WGS) entry which is preliminary data.</text>
</comment>
<evidence type="ECO:0000313" key="2">
    <source>
        <dbReference type="Proteomes" id="UP000271010"/>
    </source>
</evidence>
<dbReference type="Proteomes" id="UP000271010">
    <property type="component" value="Unassembled WGS sequence"/>
</dbReference>
<dbReference type="RefSeq" id="WP_123134714.1">
    <property type="nucleotide sequence ID" value="NZ_RJJE01000017.1"/>
</dbReference>
<proteinExistence type="predicted"/>
<evidence type="ECO:0000313" key="1">
    <source>
        <dbReference type="EMBL" id="RNI28246.1"/>
    </source>
</evidence>
<dbReference type="OrthoDB" id="9966366at2"/>
<protein>
    <submittedName>
        <fullName evidence="1">Uncharacterized protein</fullName>
    </submittedName>
</protein>
<reference evidence="1 2" key="1">
    <citation type="submission" date="2018-11" db="EMBL/GenBank/DDBJ databases">
        <title>Rufibacter latericius sp. nov., isolated from water in Baiyang Lake.</title>
        <authorList>
            <person name="Yang Y."/>
        </authorList>
    </citation>
    <scope>NUCLEOTIDE SEQUENCE [LARGE SCALE GENOMIC DNA]</scope>
    <source>
        <strain evidence="1 2">MCC P1</strain>
    </source>
</reference>
<sequence>MPNFIQLPQAGSALLILINVSEVRHAALKNNRIVLYVDHYGQPLKLRSRPAPLHPAGALYWYIHAMLMSASLELCPN</sequence>